<feature type="compositionally biased region" description="Pro residues" evidence="3">
    <location>
        <begin position="402"/>
        <end position="422"/>
    </location>
</feature>
<dbReference type="GeneID" id="591421"/>
<evidence type="ECO:0008006" key="11">
    <source>
        <dbReference type="Google" id="ProtNLM"/>
    </source>
</evidence>
<dbReference type="Gene3D" id="3.10.20.90">
    <property type="entry name" value="Phosphatidylinositol 3-kinase Catalytic Subunit, Chain A, domain 1"/>
    <property type="match status" value="1"/>
</dbReference>
<dbReference type="OrthoDB" id="29546at2759"/>
<dbReference type="Gene3D" id="1.10.150.50">
    <property type="entry name" value="Transcription Factor, Ets-1"/>
    <property type="match status" value="1"/>
</dbReference>
<feature type="domain" description="SAM" evidence="5">
    <location>
        <begin position="6"/>
        <end position="70"/>
    </location>
</feature>
<dbReference type="SMART" id="SM00233">
    <property type="entry name" value="PH"/>
    <property type="match status" value="5"/>
</dbReference>
<dbReference type="PROSITE" id="PS50200">
    <property type="entry name" value="RA"/>
    <property type="match status" value="1"/>
</dbReference>
<dbReference type="CDD" id="cd17113">
    <property type="entry name" value="RA_ARAPs"/>
    <property type="match status" value="1"/>
</dbReference>
<dbReference type="PRINTS" id="PR00405">
    <property type="entry name" value="REVINTRACTNG"/>
</dbReference>
<dbReference type="PANTHER" id="PTHR45899:SF2">
    <property type="entry name" value="RHO GTPASE ACTIVATING PROTEIN AT 15B, ISOFORM C"/>
    <property type="match status" value="1"/>
</dbReference>
<feature type="compositionally biased region" description="Pro residues" evidence="3">
    <location>
        <begin position="171"/>
        <end position="210"/>
    </location>
</feature>
<dbReference type="SMART" id="SM00105">
    <property type="entry name" value="ArfGap"/>
    <property type="match status" value="1"/>
</dbReference>
<dbReference type="Pfam" id="PF01412">
    <property type="entry name" value="ArfGap"/>
    <property type="match status" value="1"/>
</dbReference>
<dbReference type="GO" id="GO:0005737">
    <property type="term" value="C:cytoplasm"/>
    <property type="evidence" value="ECO:0000318"/>
    <property type="project" value="GO_Central"/>
</dbReference>
<dbReference type="InterPro" id="IPR052227">
    <property type="entry name" value="Arf-Rho-GAP_ANK-PH_domain"/>
</dbReference>
<feature type="compositionally biased region" description="Low complexity" evidence="3">
    <location>
        <begin position="1371"/>
        <end position="1382"/>
    </location>
</feature>
<evidence type="ECO:0000256" key="3">
    <source>
        <dbReference type="SAM" id="MobiDB-lite"/>
    </source>
</evidence>
<dbReference type="InterPro" id="IPR000159">
    <property type="entry name" value="RA_dom"/>
</dbReference>
<evidence type="ECO:0000259" key="8">
    <source>
        <dbReference type="PROSITE" id="PS50238"/>
    </source>
</evidence>
<dbReference type="InterPro" id="IPR037278">
    <property type="entry name" value="ARFGAP/RecO"/>
</dbReference>
<feature type="domain" description="PH" evidence="4">
    <location>
        <begin position="933"/>
        <end position="1154"/>
    </location>
</feature>
<dbReference type="PROSITE" id="PS50003">
    <property type="entry name" value="PH_DOMAIN"/>
    <property type="match status" value="3"/>
</dbReference>
<feature type="compositionally biased region" description="Polar residues" evidence="3">
    <location>
        <begin position="459"/>
        <end position="475"/>
    </location>
</feature>
<dbReference type="InterPro" id="IPR038508">
    <property type="entry name" value="ArfGAP_dom_sf"/>
</dbReference>
<keyword evidence="2" id="KW-0479">Metal-binding</keyword>
<keyword evidence="10" id="KW-1185">Reference proteome</keyword>
<dbReference type="InterPro" id="IPR001849">
    <property type="entry name" value="PH_domain"/>
</dbReference>
<evidence type="ECO:0000259" key="6">
    <source>
        <dbReference type="PROSITE" id="PS50115"/>
    </source>
</evidence>
<keyword evidence="1" id="KW-0343">GTPase activation</keyword>
<dbReference type="InterPro" id="IPR001164">
    <property type="entry name" value="ArfGAP_dom"/>
</dbReference>
<dbReference type="PROSITE" id="PS50105">
    <property type="entry name" value="SAM_DOMAIN"/>
    <property type="match status" value="1"/>
</dbReference>
<feature type="region of interest" description="Disordered" evidence="3">
    <location>
        <begin position="627"/>
        <end position="776"/>
    </location>
</feature>
<dbReference type="Proteomes" id="UP000007110">
    <property type="component" value="Unassembled WGS sequence"/>
</dbReference>
<dbReference type="Gene3D" id="2.30.29.30">
    <property type="entry name" value="Pleckstrin-homology domain (PH domain)/Phosphotyrosine-binding domain (PTB)"/>
    <property type="match status" value="5"/>
</dbReference>
<dbReference type="EnsemblMetazoa" id="XM_030980529">
    <property type="protein sequence ID" value="XP_030836389"/>
    <property type="gene ID" value="LOC591421"/>
</dbReference>
<feature type="region of interest" description="Disordered" evidence="3">
    <location>
        <begin position="857"/>
        <end position="877"/>
    </location>
</feature>
<feature type="compositionally biased region" description="Low complexity" evidence="3">
    <location>
        <begin position="519"/>
        <end position="533"/>
    </location>
</feature>
<reference evidence="9" key="2">
    <citation type="submission" date="2021-01" db="UniProtKB">
        <authorList>
            <consortium name="EnsemblMetazoa"/>
        </authorList>
    </citation>
    <scope>IDENTIFICATION</scope>
</reference>
<dbReference type="Pfam" id="PF00169">
    <property type="entry name" value="PH"/>
    <property type="match status" value="4"/>
</dbReference>
<evidence type="ECO:0000259" key="7">
    <source>
        <dbReference type="PROSITE" id="PS50200"/>
    </source>
</evidence>
<dbReference type="InterPro" id="IPR008936">
    <property type="entry name" value="Rho_GTPase_activation_prot"/>
</dbReference>
<dbReference type="InParanoid" id="A0A7M7NH59"/>
<dbReference type="SUPFAM" id="SSF48350">
    <property type="entry name" value="GTPase activation domain, GAP"/>
    <property type="match status" value="1"/>
</dbReference>
<dbReference type="InterPro" id="IPR001660">
    <property type="entry name" value="SAM"/>
</dbReference>
<name>A0A7M7NH59_STRPU</name>
<dbReference type="Gene3D" id="1.10.220.150">
    <property type="entry name" value="Arf GTPase activating protein"/>
    <property type="match status" value="1"/>
</dbReference>
<feature type="compositionally biased region" description="Polar residues" evidence="3">
    <location>
        <begin position="547"/>
        <end position="568"/>
    </location>
</feature>
<protein>
    <recommendedName>
        <fullName evidence="11">Arf-GAP with Rho-GAP domain, ANK repeat and PH domain-containing protein 2</fullName>
    </recommendedName>
</protein>
<dbReference type="InterPro" id="IPR000198">
    <property type="entry name" value="RhoGAP_dom"/>
</dbReference>
<sequence>MAQSGNGPSSVQEWLQSLHLNQFLNDFLFSGYTDLSKCCHITEADLVRLGITQVGYQKRILSRLPSKADLIVMEFSGQTTNTNGTGPGQPVPSPRKEKKAPVVKSPSIDKSEYMEITPQTNMSSHGASGNSKLMMNDAYRSKSDTELLGPRAQKPVPMPRGKPGTVRRNDPPPLPERGKPVPQPRGAPPIPPQALPPGLPPAPPLPPPPQVSSLPVNHITPDGTIDSQTVHDTKHANSMEVPTVSTNPFSTIDAPEDIDQFDPLVTNPFNPFKSGNLATQEVPQPSVVALEQTVVHDGPEGKPGLDLSTRPVPPPPVPVEPSHSPADDLLHRPVPQPPEVTSFKGGDKDAQEDLSSPPPLPGKQKSRHPRPVSEPNNLNEFLKTRNPPPPLPSRTVEESPNQLPPLPPRPLPVPEVAPPMPEKSPTISISSIADLEMLDKWMNGTPEENANIDSKDLNESTSDNNSIVQLNTSRDCASPSINSSRKSDHSSRSSQDDTHMASATNWPDSDHSDIPSTHVSLNPSSTLSSVASTDSDKIISILDDYSRSGNMTPSQGIPSTDTSLNQEDSTEDLTNFNIDGVPWEQESRPPAQTHTVQCHRNPPPVGGPSEDIYLPFWECSTGLARPPSTVDGDMPECPPPPLPSLAARNLPPTPVVQALPQSTTERDVPEGPAPPVRTSAARPLPPTPVVQALPQSITERDVPEGSPPPVPTSAARPVPPAQAVQGRPLSALDGDMPECPPPPIPASTARPVPSLPETNIPDAPLSAPPPIPHRTAPPIPPGRMDSLRMDKPPHSTEGILKQLGHDHMQEAEDGYDFLELPTSSSPSSLPEEDDIIMIDFQEDDIDTDEEDSFHITIPDGARSIDSGISSTGAADDSFDRKSSYYASIRQSARPYQRKVPEEARRRLSLRLSTRGPIPVCGCNVSYDDILMVKLEKSGYLWKCGTGRQGKGGFRKRWFVFNGKELRYYENERTMTTCKGIIPVGTMLNVKHVYKSNILDKKSRIELDTNARTYYLATDNGDEGTIWANILMQAILGFQSTNNNSYHGAVPPPGGFPKGGDMSCPDKQGYLKMEGCNQKRYLAIKGEMLCFYTTERDFEAAVPISDIQMMLANGRVNPQKPDRVVLTTPSTTYHFTAESPEEAKEWVNAMMNAVSEGLSDKLYLHKAWENEANKYCADCSMPDPDWCSLNFGIVVCKNCAGIHRDLGVHVSKVRSLKMDVKAFTDSALEVFLVIGNKMSNNFWEEKLEKELDPNDGVKPMPDDSIEQRKLFIEKKYRDRQFCEQILWEKEILDKELLKAVESGALRDCARFIFSGANVDAVNKDGKSAKEICYGHENSLVIKELLEQNKHYSQHQQELMTQAAYATLDSDIPAPQQQPQQQPASRDSPVPLPSPRRQPIDPASSDVSPKLPARKAPPPPKNAPPAEEMISSVGSIQEQIRKAGYLYKTGSNRRDFLRRYCVLEHGTFSYYQDEKTNQSKKQIEGTEIVYLANAPSKQGHEYCFEIGTTMEGRLYLFAAEDEADRKNWMYALVKFQTPECMWKDCDDYEYAGFLRKKVGLSTTAWHRLWFLLKGKLLSFYSAEKDGMEIIDLRKAKEISQDHDDESSEQIKDIAIVIEGRTIYLRADKQTISDAWMGALQKSSSQIGPELEDQLLTEEHIPHIIKECIEFVYIHEGLEQQGIYRLSGTASKIQRVREMFRTNPRAVRISREEFEVNDVTGALKKYFRELPDPVLTKEWYSKWIEVADYTDHSVKLEWYKHILSCLPKVHYYTLKTIIAHLIRVKEKERINKMTEKNLASVFGPTLMALPDSTFGNAEKEIAVIGDLMTYFMWLFDVSEKEWAEEEKKVKKLTEIHQLFNAKPKQSNAIVMPFYIRNKNEGNSITLPVQESMTAKEVVESVVKKHNLPTLDGKPWGLFEVIENGELERMMFDYENVLTEVGAWDPASAANNYLCIKQNSLLHSMEVFLKSVTSSATIKYADSSKKFKDYYFEIQANTMRFCRTGNRASGNPISNWDIVPLRIYMGIGAKFKKSAPSRWAITFLSPGEKDYKCLCFDSESVRTMWLAGLFRCKLAGAAAYASNLRFQEPKKSPLSQLEQASSIRDRTSSFGVLRDNKGRGFSWSIKHRLPSSNE</sequence>
<dbReference type="InterPro" id="IPR013761">
    <property type="entry name" value="SAM/pointed_sf"/>
</dbReference>
<dbReference type="FunCoup" id="A0A7M7NH59">
    <property type="interactions" value="824"/>
</dbReference>
<evidence type="ECO:0000256" key="2">
    <source>
        <dbReference type="PROSITE-ProRule" id="PRU00288"/>
    </source>
</evidence>
<dbReference type="GO" id="GO:0007165">
    <property type="term" value="P:signal transduction"/>
    <property type="evidence" value="ECO:0007669"/>
    <property type="project" value="InterPro"/>
</dbReference>
<evidence type="ECO:0000256" key="1">
    <source>
        <dbReference type="ARBA" id="ARBA00022468"/>
    </source>
</evidence>
<evidence type="ECO:0000259" key="4">
    <source>
        <dbReference type="PROSITE" id="PS50003"/>
    </source>
</evidence>
<dbReference type="GO" id="GO:0008270">
    <property type="term" value="F:zinc ion binding"/>
    <property type="evidence" value="ECO:0007669"/>
    <property type="project" value="UniProtKB-KW"/>
</dbReference>
<dbReference type="GO" id="GO:0005547">
    <property type="term" value="F:phosphatidylinositol-3,4,5-trisphosphate binding"/>
    <property type="evidence" value="ECO:0000318"/>
    <property type="project" value="GO_Central"/>
</dbReference>
<feature type="compositionally biased region" description="Pro residues" evidence="3">
    <location>
        <begin position="766"/>
        <end position="776"/>
    </location>
</feature>
<dbReference type="PROSITE" id="PS50238">
    <property type="entry name" value="RHOGAP"/>
    <property type="match status" value="1"/>
</dbReference>
<proteinExistence type="predicted"/>
<feature type="domain" description="Rho-GAP" evidence="8">
    <location>
        <begin position="1646"/>
        <end position="1832"/>
    </location>
</feature>
<feature type="compositionally biased region" description="Polar residues" evidence="3">
    <location>
        <begin position="117"/>
        <end position="133"/>
    </location>
</feature>
<reference evidence="10" key="1">
    <citation type="submission" date="2015-02" db="EMBL/GenBank/DDBJ databases">
        <title>Genome sequencing for Strongylocentrotus purpuratus.</title>
        <authorList>
            <person name="Murali S."/>
            <person name="Liu Y."/>
            <person name="Vee V."/>
            <person name="English A."/>
            <person name="Wang M."/>
            <person name="Skinner E."/>
            <person name="Han Y."/>
            <person name="Muzny D.M."/>
            <person name="Worley K.C."/>
            <person name="Gibbs R.A."/>
        </authorList>
    </citation>
    <scope>NUCLEOTIDE SEQUENCE</scope>
</reference>
<dbReference type="GO" id="GO:0032956">
    <property type="term" value="P:regulation of actin cytoskeleton organization"/>
    <property type="evidence" value="ECO:0000318"/>
    <property type="project" value="GO_Central"/>
</dbReference>
<dbReference type="Pfam" id="PF00788">
    <property type="entry name" value="RA"/>
    <property type="match status" value="1"/>
</dbReference>
<feature type="domain" description="PH" evidence="4">
    <location>
        <begin position="1545"/>
        <end position="1642"/>
    </location>
</feature>
<evidence type="ECO:0000313" key="10">
    <source>
        <dbReference type="Proteomes" id="UP000007110"/>
    </source>
</evidence>
<dbReference type="SMART" id="SM00454">
    <property type="entry name" value="SAM"/>
    <property type="match status" value="1"/>
</dbReference>
<accession>A0A7M7NH59</accession>
<keyword evidence="2" id="KW-0863">Zinc-finger</keyword>
<dbReference type="PANTHER" id="PTHR45899">
    <property type="entry name" value="RHO GTPASE ACTIVATING PROTEIN AT 15B, ISOFORM C"/>
    <property type="match status" value="1"/>
</dbReference>
<dbReference type="SUPFAM" id="SSF50729">
    <property type="entry name" value="PH domain-like"/>
    <property type="match status" value="4"/>
</dbReference>
<feature type="region of interest" description="Disordered" evidence="3">
    <location>
        <begin position="77"/>
        <end position="568"/>
    </location>
</feature>
<dbReference type="Gene3D" id="1.10.555.10">
    <property type="entry name" value="Rho GTPase activation protein"/>
    <property type="match status" value="1"/>
</dbReference>
<feature type="domain" description="PH" evidence="4">
    <location>
        <begin position="1437"/>
        <end position="1535"/>
    </location>
</feature>
<dbReference type="SMART" id="SM00324">
    <property type="entry name" value="RhoGAP"/>
    <property type="match status" value="1"/>
</dbReference>
<dbReference type="SUPFAM" id="SSF57863">
    <property type="entry name" value="ArfGap/RecO-like zinc finger"/>
    <property type="match status" value="1"/>
</dbReference>
<dbReference type="GO" id="GO:0005096">
    <property type="term" value="F:GTPase activator activity"/>
    <property type="evidence" value="ECO:0007669"/>
    <property type="project" value="UniProtKB-KW"/>
</dbReference>
<organism evidence="9 10">
    <name type="scientific">Strongylocentrotus purpuratus</name>
    <name type="common">Purple sea urchin</name>
    <dbReference type="NCBI Taxonomy" id="7668"/>
    <lineage>
        <taxon>Eukaryota</taxon>
        <taxon>Metazoa</taxon>
        <taxon>Echinodermata</taxon>
        <taxon>Eleutherozoa</taxon>
        <taxon>Echinozoa</taxon>
        <taxon>Echinoidea</taxon>
        <taxon>Euechinoidea</taxon>
        <taxon>Echinacea</taxon>
        <taxon>Camarodonta</taxon>
        <taxon>Echinidea</taxon>
        <taxon>Strongylocentrotidae</taxon>
        <taxon>Strongylocentrotus</taxon>
    </lineage>
</organism>
<dbReference type="Pfam" id="PF00536">
    <property type="entry name" value="SAM_1"/>
    <property type="match status" value="1"/>
</dbReference>
<feature type="compositionally biased region" description="Basic and acidic residues" evidence="3">
    <location>
        <begin position="485"/>
        <end position="499"/>
    </location>
</feature>
<evidence type="ECO:0000259" key="5">
    <source>
        <dbReference type="PROSITE" id="PS50105"/>
    </source>
</evidence>
<dbReference type="InterPro" id="IPR029071">
    <property type="entry name" value="Ubiquitin-like_domsf"/>
</dbReference>
<evidence type="ECO:0000313" key="9">
    <source>
        <dbReference type="EnsemblMetazoa" id="XP_030836389"/>
    </source>
</evidence>
<dbReference type="KEGG" id="spu:591421"/>
<dbReference type="Pfam" id="PF00620">
    <property type="entry name" value="RhoGAP"/>
    <property type="match status" value="1"/>
</dbReference>
<dbReference type="RefSeq" id="XP_030836389.1">
    <property type="nucleotide sequence ID" value="XM_030980529.1"/>
</dbReference>
<feature type="region of interest" description="Disordered" evidence="3">
    <location>
        <begin position="1371"/>
        <end position="1431"/>
    </location>
</feature>
<dbReference type="PROSITE" id="PS50115">
    <property type="entry name" value="ARFGAP"/>
    <property type="match status" value="1"/>
</dbReference>
<dbReference type="SUPFAM" id="SSF47769">
    <property type="entry name" value="SAM/Pointed domain"/>
    <property type="match status" value="1"/>
</dbReference>
<dbReference type="InterPro" id="IPR011993">
    <property type="entry name" value="PH-like_dom_sf"/>
</dbReference>
<feature type="domain" description="Ras-associating" evidence="7">
    <location>
        <begin position="1864"/>
        <end position="1957"/>
    </location>
</feature>
<keyword evidence="2" id="KW-0862">Zinc</keyword>
<dbReference type="SUPFAM" id="SSF54236">
    <property type="entry name" value="Ubiquitin-like"/>
    <property type="match status" value="1"/>
</dbReference>
<feature type="domain" description="Arf-GAP" evidence="6">
    <location>
        <begin position="1158"/>
        <end position="1291"/>
    </location>
</feature>
<dbReference type="OMA" id="GHRTWEC"/>